<dbReference type="GO" id="GO:0006952">
    <property type="term" value="P:defense response"/>
    <property type="evidence" value="ECO:0007669"/>
    <property type="project" value="UniProtKB-KW"/>
</dbReference>
<dbReference type="InterPro" id="IPR055414">
    <property type="entry name" value="LRR_R13L4/SHOC2-like"/>
</dbReference>
<dbReference type="Pfam" id="PF18052">
    <property type="entry name" value="Rx_N"/>
    <property type="match status" value="1"/>
</dbReference>
<organism evidence="10 11">
    <name type="scientific">Urochloa decumbens</name>
    <dbReference type="NCBI Taxonomy" id="240449"/>
    <lineage>
        <taxon>Eukaryota</taxon>
        <taxon>Viridiplantae</taxon>
        <taxon>Streptophyta</taxon>
        <taxon>Embryophyta</taxon>
        <taxon>Tracheophyta</taxon>
        <taxon>Spermatophyta</taxon>
        <taxon>Magnoliopsida</taxon>
        <taxon>Liliopsida</taxon>
        <taxon>Poales</taxon>
        <taxon>Poaceae</taxon>
        <taxon>PACMAD clade</taxon>
        <taxon>Panicoideae</taxon>
        <taxon>Panicodae</taxon>
        <taxon>Paniceae</taxon>
        <taxon>Melinidinae</taxon>
        <taxon>Urochloa</taxon>
    </lineage>
</organism>
<name>A0ABC9AZY2_9POAL</name>
<dbReference type="PANTHER" id="PTHR23155">
    <property type="entry name" value="DISEASE RESISTANCE PROTEIN RP"/>
    <property type="match status" value="1"/>
</dbReference>
<dbReference type="GO" id="GO:0000166">
    <property type="term" value="F:nucleotide binding"/>
    <property type="evidence" value="ECO:0007669"/>
    <property type="project" value="UniProtKB-KW"/>
</dbReference>
<dbReference type="Pfam" id="PF00931">
    <property type="entry name" value="NB-ARC"/>
    <property type="match status" value="1"/>
</dbReference>
<dbReference type="InterPro" id="IPR041118">
    <property type="entry name" value="Rx_N"/>
</dbReference>
<comment type="similarity">
    <text evidence="1">Belongs to the disease resistance NB-LRR family.</text>
</comment>
<evidence type="ECO:0000256" key="2">
    <source>
        <dbReference type="ARBA" id="ARBA00022614"/>
    </source>
</evidence>
<dbReference type="SUPFAM" id="SSF52540">
    <property type="entry name" value="P-loop containing nucleoside triphosphate hydrolases"/>
    <property type="match status" value="1"/>
</dbReference>
<dbReference type="SUPFAM" id="SSF52058">
    <property type="entry name" value="L domain-like"/>
    <property type="match status" value="1"/>
</dbReference>
<reference evidence="11" key="1">
    <citation type="submission" date="2024-06" db="EMBL/GenBank/DDBJ databases">
        <authorList>
            <person name="Ryan C."/>
        </authorList>
    </citation>
    <scope>NUCLEOTIDE SEQUENCE [LARGE SCALE GENOMIC DNA]</scope>
</reference>
<keyword evidence="11" id="KW-1185">Reference proteome</keyword>
<reference evidence="10 11" key="2">
    <citation type="submission" date="2024-10" db="EMBL/GenBank/DDBJ databases">
        <authorList>
            <person name="Ryan C."/>
        </authorList>
    </citation>
    <scope>NUCLEOTIDE SEQUENCE [LARGE SCALE GENOMIC DNA]</scope>
</reference>
<feature type="domain" description="NB-ARC" evidence="7">
    <location>
        <begin position="183"/>
        <end position="317"/>
    </location>
</feature>
<keyword evidence="2" id="KW-0433">Leucine-rich repeat</keyword>
<evidence type="ECO:0000256" key="5">
    <source>
        <dbReference type="ARBA" id="ARBA00022821"/>
    </source>
</evidence>
<evidence type="ECO:0000256" key="3">
    <source>
        <dbReference type="ARBA" id="ARBA00022737"/>
    </source>
</evidence>
<keyword evidence="4" id="KW-0547">Nucleotide-binding</keyword>
<dbReference type="InterPro" id="IPR002182">
    <property type="entry name" value="NB-ARC"/>
</dbReference>
<evidence type="ECO:0000256" key="1">
    <source>
        <dbReference type="ARBA" id="ARBA00008894"/>
    </source>
</evidence>
<dbReference type="Gene3D" id="1.20.5.4130">
    <property type="match status" value="1"/>
</dbReference>
<evidence type="ECO:0000259" key="9">
    <source>
        <dbReference type="Pfam" id="PF23598"/>
    </source>
</evidence>
<keyword evidence="5" id="KW-0611">Plant defense</keyword>
<keyword evidence="3" id="KW-0677">Repeat</keyword>
<dbReference type="Gene3D" id="3.80.10.10">
    <property type="entry name" value="Ribonuclease Inhibitor"/>
    <property type="match status" value="1"/>
</dbReference>
<evidence type="ECO:0000313" key="11">
    <source>
        <dbReference type="Proteomes" id="UP001497457"/>
    </source>
</evidence>
<evidence type="ECO:0000313" key="10">
    <source>
        <dbReference type="EMBL" id="CAL4991005.1"/>
    </source>
</evidence>
<dbReference type="Gene3D" id="3.40.50.300">
    <property type="entry name" value="P-loop containing nucleotide triphosphate hydrolases"/>
    <property type="match status" value="1"/>
</dbReference>
<dbReference type="GO" id="GO:0051707">
    <property type="term" value="P:response to other organism"/>
    <property type="evidence" value="ECO:0007669"/>
    <property type="project" value="UniProtKB-ARBA"/>
</dbReference>
<dbReference type="PRINTS" id="PR00364">
    <property type="entry name" value="DISEASERSIST"/>
</dbReference>
<evidence type="ECO:0000259" key="7">
    <source>
        <dbReference type="Pfam" id="PF00931"/>
    </source>
</evidence>
<dbReference type="AlphaFoldDB" id="A0ABC9AZY2"/>
<dbReference type="InterPro" id="IPR044974">
    <property type="entry name" value="Disease_R_plants"/>
</dbReference>
<evidence type="ECO:0000256" key="4">
    <source>
        <dbReference type="ARBA" id="ARBA00022741"/>
    </source>
</evidence>
<feature type="domain" description="Disease resistance N-terminal" evidence="8">
    <location>
        <begin position="18"/>
        <end position="91"/>
    </location>
</feature>
<evidence type="ECO:0000256" key="6">
    <source>
        <dbReference type="ARBA" id="ARBA00023054"/>
    </source>
</evidence>
<accession>A0ABC9AZY2</accession>
<dbReference type="InterPro" id="IPR027417">
    <property type="entry name" value="P-loop_NTPase"/>
</dbReference>
<dbReference type="PANTHER" id="PTHR23155:SF983">
    <property type="entry name" value="NB-ARC DOMAIN CONTAINING PROTEIN, EXPRESSED"/>
    <property type="match status" value="1"/>
</dbReference>
<feature type="domain" description="Disease resistance R13L4/SHOC-2-like LRR" evidence="9">
    <location>
        <begin position="622"/>
        <end position="979"/>
    </location>
</feature>
<sequence length="1206" mass="132199">MPDPAATAAANHGFGLLLTELHKKIKNLRSVREDCNNLQRNFKIFAAYMDDEIRRDAHTSVDTARSEELRELVHDIEDCIERYMYRITCLDNVKSLPWIGGTAKTLFVRNRFAKKIKKLNQRVQQAGVDQIRRTTAAMAVQAVGEPGPITANPVGFAQAKKEVLMLLDEVKNKPSSVEEGDSEAKLRAIAIVGFGGSGKTTLAFAVYESLSVDGATATRFPLRAWVDRRHYKNGACLLQRIILEFWPEEGKTIAESSDAMIHSRYLRDQVKNERYLIVLDDMDIELWNWINITFKDKGISSRIIVTTSLLLTANRCSSSNYQEMGAGYVYKMRSLCSEDSQTLAYLKDIAHDSCPCHQGQCQCPLETLQKKCDGLPLALVSSANHLKSLHQGGPTIGDCTTLCKKLGSLLHGNPDNVAATAGAQLKPFADLREVLVDNYISLADGTLGACCLLYLSISQDARCLKKNKITGRWVAEGYAPSQQEQAKEIFQNLINMNIIQPVGICTSRTCKLLGIVHEFVLHKTMVENFVMTIDMEEQSRASTGEKKRKSRHLFVRGGNVTSSRATVGMDLSHVRSLTVVAATNKSNNVGSGCAGQGNVEGNNVSVSVGQGNGEDHASGRACDGFFKFRKYKVLRVLDLEECTEVNNSHVANICDLWNLRYLRLGPNVNKLPNKIKKLKLLERLQLSKTKVTELPVEIIGMPSLKHLIGRFVLLGPEPSDKMVENSKLETLSGIVVDPRQGFLPLVPRLKNLMKVNMCFDQSSRNIFGLTGLLLDAIKGYLQRRLESPFARSLSIDFVSLYGTSYESYPQSAMKQLHRMLSSNKYYLTSLKLHDRLLSPWPQFVALLSGLTKLCLSLNSLTNDLLSAISALQHALVHLKLMANEIPEDLVIQDGKFQSLQTLCFVVSGPNCSIPQIQIHGVLPELRYFQLISKLLAPNLCSIQIRNLTRLQEIELHAEVSLETRQEWETAAMDHPNRPDVLPLRSVNDPTGGDDGATMACDEATAIAVAGAAQVNHTPAAIAIDRTASESCLLEGNGRAENLTSVASPAGEEGRAVPVVTTTGNTLEQEPVANPVAGGAEEPEESPIITATATSHEPTQIPFACRSTPANYESSYPADTIITSAPPEDAVASPEHVADNHHLGLTTLQNMAFANNHVPSVERDKPNAVEQEASDTSIPAQLVGEAQVNNASNGVPAVSAKGHGHNR</sequence>
<keyword evidence="6" id="KW-0175">Coiled coil</keyword>
<dbReference type="InterPro" id="IPR032675">
    <property type="entry name" value="LRR_dom_sf"/>
</dbReference>
<dbReference type="Pfam" id="PF23598">
    <property type="entry name" value="LRR_14"/>
    <property type="match status" value="1"/>
</dbReference>
<proteinExistence type="inferred from homology"/>
<dbReference type="EMBL" id="OZ075134">
    <property type="protein sequence ID" value="CAL4991005.1"/>
    <property type="molecule type" value="Genomic_DNA"/>
</dbReference>
<protein>
    <submittedName>
        <fullName evidence="10">Uncharacterized protein</fullName>
    </submittedName>
</protein>
<dbReference type="Proteomes" id="UP001497457">
    <property type="component" value="Chromosome 24b"/>
</dbReference>
<evidence type="ECO:0000259" key="8">
    <source>
        <dbReference type="Pfam" id="PF18052"/>
    </source>
</evidence>
<gene>
    <name evidence="10" type="ORF">URODEC1_LOCUS60465</name>
</gene>